<dbReference type="InterPro" id="IPR023065">
    <property type="entry name" value="Uncharacterised_ApaG"/>
</dbReference>
<dbReference type="RefSeq" id="WP_004292081.1">
    <property type="nucleotide sequence ID" value="NZ_CP014646.1"/>
</dbReference>
<dbReference type="InterPro" id="IPR007474">
    <property type="entry name" value="ApaG_domain"/>
</dbReference>
<dbReference type="NCBIfam" id="NF003967">
    <property type="entry name" value="PRK05461.1"/>
    <property type="match status" value="1"/>
</dbReference>
<dbReference type="InterPro" id="IPR036767">
    <property type="entry name" value="ApaG_sf"/>
</dbReference>
<dbReference type="Gene3D" id="2.60.40.1470">
    <property type="entry name" value="ApaG domain"/>
    <property type="match status" value="1"/>
</dbReference>
<dbReference type="AlphaFoldDB" id="A0A127K9Y8"/>
<evidence type="ECO:0000259" key="3">
    <source>
        <dbReference type="PROSITE" id="PS51087"/>
    </source>
</evidence>
<sequence>MSTPETPDARYHIEVSAVAEHIAPQSRPEDDHYVFAYHITIRNTGREPAQLLSRHWIITDGNGKVQEVHGQGVIGEQPTLAPGESFRYTSGCVMETPVGTMHGSYQMVAGDGHHFDAVIPPFMLAVPRVLH</sequence>
<dbReference type="GO" id="GO:0070987">
    <property type="term" value="P:error-free translesion synthesis"/>
    <property type="evidence" value="ECO:0007669"/>
    <property type="project" value="TreeGrafter"/>
</dbReference>
<proteinExistence type="inferred from homology"/>
<dbReference type="Proteomes" id="UP000036902">
    <property type="component" value="Chromosome"/>
</dbReference>
<dbReference type="HAMAP" id="MF_00791">
    <property type="entry name" value="ApaG"/>
    <property type="match status" value="1"/>
</dbReference>
<dbReference type="Pfam" id="PF04379">
    <property type="entry name" value="DUF525"/>
    <property type="match status" value="1"/>
</dbReference>
<evidence type="ECO:0000313" key="4">
    <source>
        <dbReference type="EMBL" id="AMO38785.1"/>
    </source>
</evidence>
<gene>
    <name evidence="2" type="primary">apaG</name>
    <name evidence="4" type="ORF">AC731_018625</name>
</gene>
<evidence type="ECO:0000256" key="2">
    <source>
        <dbReference type="HAMAP-Rule" id="MF_00791"/>
    </source>
</evidence>
<dbReference type="EMBL" id="CP014646">
    <property type="protein sequence ID" value="AMO38785.1"/>
    <property type="molecule type" value="Genomic_DNA"/>
</dbReference>
<keyword evidence="5" id="KW-1185">Reference proteome</keyword>
<reference evidence="5" key="1">
    <citation type="submission" date="2016-03" db="EMBL/GenBank/DDBJ databases">
        <authorList>
            <person name="Ma C."/>
            <person name="Zhou S."/>
            <person name="Yang G."/>
        </authorList>
    </citation>
    <scope>NUCLEOTIDE SEQUENCE [LARGE SCALE GENOMIC DNA]</scope>
    <source>
        <strain evidence="5">SgZ-1</strain>
    </source>
</reference>
<evidence type="ECO:0000256" key="1">
    <source>
        <dbReference type="ARBA" id="ARBA00017693"/>
    </source>
</evidence>
<dbReference type="PANTHER" id="PTHR14289:SF16">
    <property type="entry name" value="POLYMERASE DELTA-INTERACTING PROTEIN 2"/>
    <property type="match status" value="1"/>
</dbReference>
<dbReference type="PROSITE" id="PS51087">
    <property type="entry name" value="APAG"/>
    <property type="match status" value="1"/>
</dbReference>
<feature type="domain" description="ApaG" evidence="3">
    <location>
        <begin position="7"/>
        <end position="131"/>
    </location>
</feature>
<dbReference type="KEGG" id="thu:AC731_018625"/>
<dbReference type="PANTHER" id="PTHR14289">
    <property type="entry name" value="F-BOX ONLY PROTEIN 3"/>
    <property type="match status" value="1"/>
</dbReference>
<dbReference type="STRING" id="1134435.AC731_018625"/>
<name>A0A127K9Y8_9RHOO</name>
<evidence type="ECO:0000313" key="5">
    <source>
        <dbReference type="Proteomes" id="UP000036902"/>
    </source>
</evidence>
<accession>A0A127K9Y8</accession>
<dbReference type="SUPFAM" id="SSF110069">
    <property type="entry name" value="ApaG-like"/>
    <property type="match status" value="1"/>
</dbReference>
<organism evidence="4 5">
    <name type="scientific">Thauera humireducens</name>
    <dbReference type="NCBI Taxonomy" id="1134435"/>
    <lineage>
        <taxon>Bacteria</taxon>
        <taxon>Pseudomonadati</taxon>
        <taxon>Pseudomonadota</taxon>
        <taxon>Betaproteobacteria</taxon>
        <taxon>Rhodocyclales</taxon>
        <taxon>Zoogloeaceae</taxon>
        <taxon>Thauera</taxon>
    </lineage>
</organism>
<protein>
    <recommendedName>
        <fullName evidence="1 2">Protein ApaG</fullName>
    </recommendedName>
</protein>